<accession>A0AAV7TKR7</accession>
<gene>
    <name evidence="2" type="ORF">NDU88_001994</name>
</gene>
<evidence type="ECO:0000313" key="3">
    <source>
        <dbReference type="Proteomes" id="UP001066276"/>
    </source>
</evidence>
<evidence type="ECO:0000256" key="1">
    <source>
        <dbReference type="SAM" id="MobiDB-lite"/>
    </source>
</evidence>
<feature type="region of interest" description="Disordered" evidence="1">
    <location>
        <begin position="163"/>
        <end position="182"/>
    </location>
</feature>
<dbReference type="Proteomes" id="UP001066276">
    <property type="component" value="Chromosome 3_2"/>
</dbReference>
<dbReference type="AlphaFoldDB" id="A0AAV7TKR7"/>
<proteinExistence type="predicted"/>
<keyword evidence="3" id="KW-1185">Reference proteome</keyword>
<organism evidence="2 3">
    <name type="scientific">Pleurodeles waltl</name>
    <name type="common">Iberian ribbed newt</name>
    <dbReference type="NCBI Taxonomy" id="8319"/>
    <lineage>
        <taxon>Eukaryota</taxon>
        <taxon>Metazoa</taxon>
        <taxon>Chordata</taxon>
        <taxon>Craniata</taxon>
        <taxon>Vertebrata</taxon>
        <taxon>Euteleostomi</taxon>
        <taxon>Amphibia</taxon>
        <taxon>Batrachia</taxon>
        <taxon>Caudata</taxon>
        <taxon>Salamandroidea</taxon>
        <taxon>Salamandridae</taxon>
        <taxon>Pleurodelinae</taxon>
        <taxon>Pleurodeles</taxon>
    </lineage>
</organism>
<name>A0AAV7TKR7_PLEWA</name>
<protein>
    <submittedName>
        <fullName evidence="2">Uncharacterized protein</fullName>
    </submittedName>
</protein>
<evidence type="ECO:0000313" key="2">
    <source>
        <dbReference type="EMBL" id="KAJ1176726.1"/>
    </source>
</evidence>
<feature type="region of interest" description="Disordered" evidence="1">
    <location>
        <begin position="1"/>
        <end position="22"/>
    </location>
</feature>
<sequence length="182" mass="20033">MDAGRLQSRPVRGPQAMPPWGRMKLVGKKKPAKMVHPDQRMTFKPAISGAGQGLKKEGQVGPLIINRTSFGSDTRRVVDFDPATLEPLRVAAQLAHRHRKLYQRLRLPSGPALTFNRPGCRGERSRMKAARQCRADSGLVSAPGVGARHYLLRHWCEVPHPKGARGAVAETPLRPSSKSTLK</sequence>
<dbReference type="EMBL" id="JANPWB010000006">
    <property type="protein sequence ID" value="KAJ1176726.1"/>
    <property type="molecule type" value="Genomic_DNA"/>
</dbReference>
<comment type="caution">
    <text evidence="2">The sequence shown here is derived from an EMBL/GenBank/DDBJ whole genome shotgun (WGS) entry which is preliminary data.</text>
</comment>
<reference evidence="2" key="1">
    <citation type="journal article" date="2022" name="bioRxiv">
        <title>Sequencing and chromosome-scale assembly of the giantPleurodeles waltlgenome.</title>
        <authorList>
            <person name="Brown T."/>
            <person name="Elewa A."/>
            <person name="Iarovenko S."/>
            <person name="Subramanian E."/>
            <person name="Araus A.J."/>
            <person name="Petzold A."/>
            <person name="Susuki M."/>
            <person name="Suzuki K.-i.T."/>
            <person name="Hayashi T."/>
            <person name="Toyoda A."/>
            <person name="Oliveira C."/>
            <person name="Osipova E."/>
            <person name="Leigh N.D."/>
            <person name="Simon A."/>
            <person name="Yun M.H."/>
        </authorList>
    </citation>
    <scope>NUCLEOTIDE SEQUENCE</scope>
    <source>
        <strain evidence="2">20211129_DDA</strain>
        <tissue evidence="2">Liver</tissue>
    </source>
</reference>